<dbReference type="Gene3D" id="3.30.1830.10">
    <property type="entry name" value="YehR-like"/>
    <property type="match status" value="1"/>
</dbReference>
<dbReference type="STRING" id="1423730.FC75_GL000681"/>
<proteinExistence type="predicted"/>
<evidence type="ECO:0000313" key="1">
    <source>
        <dbReference type="EMBL" id="KRN25319.1"/>
    </source>
</evidence>
<dbReference type="RefSeq" id="WP_054663534.1">
    <property type="nucleotide sequence ID" value="NZ_AYZJ01000014.1"/>
</dbReference>
<dbReference type="InterPro" id="IPR009736">
    <property type="entry name" value="DUF1307"/>
</dbReference>
<dbReference type="OrthoDB" id="2298340at2"/>
<accession>A0A0R2FJQ2</accession>
<organism evidence="1 2">
    <name type="scientific">Lacticaseibacillus camelliae DSM 22697 = JCM 13995</name>
    <dbReference type="NCBI Taxonomy" id="1423730"/>
    <lineage>
        <taxon>Bacteria</taxon>
        <taxon>Bacillati</taxon>
        <taxon>Bacillota</taxon>
        <taxon>Bacilli</taxon>
        <taxon>Lactobacillales</taxon>
        <taxon>Lactobacillaceae</taxon>
        <taxon>Lacticaseibacillus</taxon>
    </lineage>
</organism>
<protein>
    <recommendedName>
        <fullName evidence="3">Lipoprotein</fullName>
    </recommendedName>
</protein>
<dbReference type="PROSITE" id="PS51257">
    <property type="entry name" value="PROKAR_LIPOPROTEIN"/>
    <property type="match status" value="1"/>
</dbReference>
<dbReference type="InterPro" id="IPR036699">
    <property type="entry name" value="YehR-like_sf"/>
</dbReference>
<dbReference type="PATRIC" id="fig|1423730.4.peg.711"/>
<sequence length="168" mass="18348">MKKRRARLASTQKWRRELVAWLSAFGLVVLLAGCSQAVHKTVFAHSGGGEKTTLAFYTKGRSDHVDKQVTTLDIDMAKVMGKSDAKTLDRGWHVMQADAQAHAKLHGVKATVARSGKMVHEVVTVDTAKVDFGKLAKVDGQALAGKTDHISLDNVTHTLKQDGYQEVK</sequence>
<gene>
    <name evidence="1" type="ORF">FC75_GL000681</name>
</gene>
<dbReference type="AlphaFoldDB" id="A0A0R2FJQ2"/>
<name>A0A0R2FJQ2_9LACO</name>
<reference evidence="1 2" key="1">
    <citation type="journal article" date="2015" name="Genome Announc.">
        <title>Expanding the biotechnology potential of lactobacilli through comparative genomics of 213 strains and associated genera.</title>
        <authorList>
            <person name="Sun Z."/>
            <person name="Harris H.M."/>
            <person name="McCann A."/>
            <person name="Guo C."/>
            <person name="Argimon S."/>
            <person name="Zhang W."/>
            <person name="Yang X."/>
            <person name="Jeffery I.B."/>
            <person name="Cooney J.C."/>
            <person name="Kagawa T.F."/>
            <person name="Liu W."/>
            <person name="Song Y."/>
            <person name="Salvetti E."/>
            <person name="Wrobel A."/>
            <person name="Rasinkangas P."/>
            <person name="Parkhill J."/>
            <person name="Rea M.C."/>
            <person name="O'Sullivan O."/>
            <person name="Ritari J."/>
            <person name="Douillard F.P."/>
            <person name="Paul Ross R."/>
            <person name="Yang R."/>
            <person name="Briner A.E."/>
            <person name="Felis G.E."/>
            <person name="de Vos W.M."/>
            <person name="Barrangou R."/>
            <person name="Klaenhammer T.R."/>
            <person name="Caufield P.W."/>
            <person name="Cui Y."/>
            <person name="Zhang H."/>
            <person name="O'Toole P.W."/>
        </authorList>
    </citation>
    <scope>NUCLEOTIDE SEQUENCE [LARGE SCALE GENOMIC DNA]</scope>
    <source>
        <strain evidence="1 2">DSM 22697</strain>
    </source>
</reference>
<comment type="caution">
    <text evidence="1">The sequence shown here is derived from an EMBL/GenBank/DDBJ whole genome shotgun (WGS) entry which is preliminary data.</text>
</comment>
<dbReference type="EMBL" id="AYZJ01000014">
    <property type="protein sequence ID" value="KRN25319.1"/>
    <property type="molecule type" value="Genomic_DNA"/>
</dbReference>
<dbReference type="Proteomes" id="UP000050865">
    <property type="component" value="Unassembled WGS sequence"/>
</dbReference>
<dbReference type="SUPFAM" id="SSF160704">
    <property type="entry name" value="YehR-like"/>
    <property type="match status" value="1"/>
</dbReference>
<dbReference type="Pfam" id="PF06998">
    <property type="entry name" value="DUF1307"/>
    <property type="match status" value="1"/>
</dbReference>
<evidence type="ECO:0008006" key="3">
    <source>
        <dbReference type="Google" id="ProtNLM"/>
    </source>
</evidence>
<evidence type="ECO:0000313" key="2">
    <source>
        <dbReference type="Proteomes" id="UP000050865"/>
    </source>
</evidence>
<keyword evidence="2" id="KW-1185">Reference proteome</keyword>